<proteinExistence type="predicted"/>
<reference evidence="1 2" key="1">
    <citation type="journal article" date="2016" name="Front. Microbiol.">
        <title>Genomic Resource of Rice Seed Associated Bacteria.</title>
        <authorList>
            <person name="Midha S."/>
            <person name="Bansal K."/>
            <person name="Sharma S."/>
            <person name="Kumar N."/>
            <person name="Patil P.P."/>
            <person name="Chaudhry V."/>
            <person name="Patil P.B."/>
        </authorList>
    </citation>
    <scope>NUCLEOTIDE SEQUENCE [LARGE SCALE GENOMIC DNA]</scope>
    <source>
        <strain evidence="1 2">NS331</strain>
    </source>
</reference>
<dbReference type="AlphaFoldDB" id="A0A147GMD0"/>
<name>A0A147GMD0_9BURK</name>
<dbReference type="OrthoDB" id="8898236at2"/>
<comment type="caution">
    <text evidence="1">The sequence shown here is derived from an EMBL/GenBank/DDBJ whole genome shotgun (WGS) entry which is preliminary data.</text>
</comment>
<accession>A0A147GMD0</accession>
<sequence>MPDDVIPSGSGPFDGPSAFAERLRETLAAAAAQDWSEIWLSDADFADWPLGDRAAIDALQAWAGRSRRLRLLMRHDAVLRRQHPRFVAWRQRWDHIVDARLCADGDAQQLPSALWTPRWIVERHDPERSRGSSSALPVAVQDLRHRIDDAFARGRPGFGASVLGL</sequence>
<dbReference type="RefSeq" id="WP_058644107.1">
    <property type="nucleotide sequence ID" value="NZ_LDSL01000169.1"/>
</dbReference>
<gene>
    <name evidence="1" type="ORF">NS331_22220</name>
</gene>
<dbReference type="Proteomes" id="UP000072741">
    <property type="component" value="Unassembled WGS sequence"/>
</dbReference>
<protein>
    <submittedName>
        <fullName evidence="1">Uncharacterized protein</fullName>
    </submittedName>
</protein>
<organism evidence="1 2">
    <name type="scientific">Pseudacidovorax intermedius</name>
    <dbReference type="NCBI Taxonomy" id="433924"/>
    <lineage>
        <taxon>Bacteria</taxon>
        <taxon>Pseudomonadati</taxon>
        <taxon>Pseudomonadota</taxon>
        <taxon>Betaproteobacteria</taxon>
        <taxon>Burkholderiales</taxon>
        <taxon>Comamonadaceae</taxon>
        <taxon>Pseudacidovorax</taxon>
    </lineage>
</organism>
<dbReference type="EMBL" id="LDSL01000169">
    <property type="protein sequence ID" value="KTT14799.1"/>
    <property type="molecule type" value="Genomic_DNA"/>
</dbReference>
<evidence type="ECO:0000313" key="2">
    <source>
        <dbReference type="Proteomes" id="UP000072741"/>
    </source>
</evidence>
<evidence type="ECO:0000313" key="1">
    <source>
        <dbReference type="EMBL" id="KTT14799.1"/>
    </source>
</evidence>
<dbReference type="PATRIC" id="fig|433924.3.peg.1538"/>
<keyword evidence="2" id="KW-1185">Reference proteome</keyword>